<protein>
    <submittedName>
        <fullName evidence="1">Transmembrane protein, putative</fullName>
    </submittedName>
</protein>
<dbReference type="KEGG" id="tet:TTHERM_001359490"/>
<accession>W7X7A1</accession>
<dbReference type="AlphaFoldDB" id="W7X7A1"/>
<dbReference type="EMBL" id="GG662615">
    <property type="protein sequence ID" value="EWS73232.1"/>
    <property type="molecule type" value="Genomic_DNA"/>
</dbReference>
<evidence type="ECO:0000313" key="2">
    <source>
        <dbReference type="Proteomes" id="UP000009168"/>
    </source>
</evidence>
<evidence type="ECO:0000313" key="1">
    <source>
        <dbReference type="EMBL" id="EWS73232.1"/>
    </source>
</evidence>
<gene>
    <name evidence="1" type="ORF">TTHERM_001359490</name>
</gene>
<dbReference type="GeneID" id="24442218"/>
<keyword evidence="2" id="KW-1185">Reference proteome</keyword>
<dbReference type="InParanoid" id="W7X7A1"/>
<dbReference type="RefSeq" id="XP_012654233.1">
    <property type="nucleotide sequence ID" value="XM_012798779.1"/>
</dbReference>
<keyword evidence="1" id="KW-0812">Transmembrane</keyword>
<name>W7X7A1_TETTS</name>
<dbReference type="Proteomes" id="UP000009168">
    <property type="component" value="Unassembled WGS sequence"/>
</dbReference>
<reference evidence="2" key="1">
    <citation type="journal article" date="2006" name="PLoS Biol.">
        <title>Macronuclear genome sequence of the ciliate Tetrahymena thermophila, a model eukaryote.</title>
        <authorList>
            <person name="Eisen J.A."/>
            <person name="Coyne R.S."/>
            <person name="Wu M."/>
            <person name="Wu D."/>
            <person name="Thiagarajan M."/>
            <person name="Wortman J.R."/>
            <person name="Badger J.H."/>
            <person name="Ren Q."/>
            <person name="Amedeo P."/>
            <person name="Jones K.M."/>
            <person name="Tallon L.J."/>
            <person name="Delcher A.L."/>
            <person name="Salzberg S.L."/>
            <person name="Silva J.C."/>
            <person name="Haas B.J."/>
            <person name="Majoros W.H."/>
            <person name="Farzad M."/>
            <person name="Carlton J.M."/>
            <person name="Smith R.K. Jr."/>
            <person name="Garg J."/>
            <person name="Pearlman R.E."/>
            <person name="Karrer K.M."/>
            <person name="Sun L."/>
            <person name="Manning G."/>
            <person name="Elde N.C."/>
            <person name="Turkewitz A.P."/>
            <person name="Asai D.J."/>
            <person name="Wilkes D.E."/>
            <person name="Wang Y."/>
            <person name="Cai H."/>
            <person name="Collins K."/>
            <person name="Stewart B.A."/>
            <person name="Lee S.R."/>
            <person name="Wilamowska K."/>
            <person name="Weinberg Z."/>
            <person name="Ruzzo W.L."/>
            <person name="Wloga D."/>
            <person name="Gaertig J."/>
            <person name="Frankel J."/>
            <person name="Tsao C.-C."/>
            <person name="Gorovsky M.A."/>
            <person name="Keeling P.J."/>
            <person name="Waller R.F."/>
            <person name="Patron N.J."/>
            <person name="Cherry J.M."/>
            <person name="Stover N.A."/>
            <person name="Krieger C.J."/>
            <person name="del Toro C."/>
            <person name="Ryder H.F."/>
            <person name="Williamson S.C."/>
            <person name="Barbeau R.A."/>
            <person name="Hamilton E.P."/>
            <person name="Orias E."/>
        </authorList>
    </citation>
    <scope>NUCLEOTIDE SEQUENCE [LARGE SCALE GENOMIC DNA]</scope>
    <source>
        <strain evidence="2">SB210</strain>
    </source>
</reference>
<sequence length="32" mass="3798">MIIMFTFLQSKGNEQSYIFIIPIIFSRLTQCN</sequence>
<keyword evidence="1" id="KW-0472">Membrane</keyword>
<organism evidence="1 2">
    <name type="scientific">Tetrahymena thermophila (strain SB210)</name>
    <dbReference type="NCBI Taxonomy" id="312017"/>
    <lineage>
        <taxon>Eukaryota</taxon>
        <taxon>Sar</taxon>
        <taxon>Alveolata</taxon>
        <taxon>Ciliophora</taxon>
        <taxon>Intramacronucleata</taxon>
        <taxon>Oligohymenophorea</taxon>
        <taxon>Hymenostomatida</taxon>
        <taxon>Tetrahymenina</taxon>
        <taxon>Tetrahymenidae</taxon>
        <taxon>Tetrahymena</taxon>
    </lineage>
</organism>
<proteinExistence type="predicted"/>